<reference evidence="2" key="1">
    <citation type="journal article" date="2022" name="bioRxiv">
        <title>Sequencing and chromosome-scale assembly of the giantPleurodeles waltlgenome.</title>
        <authorList>
            <person name="Brown T."/>
            <person name="Elewa A."/>
            <person name="Iarovenko S."/>
            <person name="Subramanian E."/>
            <person name="Araus A.J."/>
            <person name="Petzold A."/>
            <person name="Susuki M."/>
            <person name="Suzuki K.-i.T."/>
            <person name="Hayashi T."/>
            <person name="Toyoda A."/>
            <person name="Oliveira C."/>
            <person name="Osipova E."/>
            <person name="Leigh N.D."/>
            <person name="Simon A."/>
            <person name="Yun M.H."/>
        </authorList>
    </citation>
    <scope>NUCLEOTIDE SEQUENCE</scope>
    <source>
        <strain evidence="2">20211129_DDA</strain>
        <tissue evidence="2">Liver</tissue>
    </source>
</reference>
<feature type="compositionally biased region" description="Basic and acidic residues" evidence="1">
    <location>
        <begin position="29"/>
        <end position="41"/>
    </location>
</feature>
<organism evidence="2 3">
    <name type="scientific">Pleurodeles waltl</name>
    <name type="common">Iberian ribbed newt</name>
    <dbReference type="NCBI Taxonomy" id="8319"/>
    <lineage>
        <taxon>Eukaryota</taxon>
        <taxon>Metazoa</taxon>
        <taxon>Chordata</taxon>
        <taxon>Craniata</taxon>
        <taxon>Vertebrata</taxon>
        <taxon>Euteleostomi</taxon>
        <taxon>Amphibia</taxon>
        <taxon>Batrachia</taxon>
        <taxon>Caudata</taxon>
        <taxon>Salamandroidea</taxon>
        <taxon>Salamandridae</taxon>
        <taxon>Pleurodelinae</taxon>
        <taxon>Pleurodeles</taxon>
    </lineage>
</organism>
<gene>
    <name evidence="2" type="ORF">NDU88_003197</name>
</gene>
<accession>A0AAV7LEM9</accession>
<sequence>MGRRSRGRRSRERRSREKRRTKERRSGKKEREAKRTPRREPQIGGSGVQERDFTATGGIRTRRTVKETGTTQRPGRQSAAARHASGEAWQTPVCEAS</sequence>
<comment type="caution">
    <text evidence="2">The sequence shown here is derived from an EMBL/GenBank/DDBJ whole genome shotgun (WGS) entry which is preliminary data.</text>
</comment>
<proteinExistence type="predicted"/>
<feature type="compositionally biased region" description="Basic residues" evidence="1">
    <location>
        <begin position="1"/>
        <end position="28"/>
    </location>
</feature>
<protein>
    <submittedName>
        <fullName evidence="2">Uncharacterized protein</fullName>
    </submittedName>
</protein>
<name>A0AAV7LEM9_PLEWA</name>
<dbReference type="AlphaFoldDB" id="A0AAV7LEM9"/>
<evidence type="ECO:0000313" key="3">
    <source>
        <dbReference type="Proteomes" id="UP001066276"/>
    </source>
</evidence>
<dbReference type="EMBL" id="JANPWB010000015">
    <property type="protein sequence ID" value="KAJ1090057.1"/>
    <property type="molecule type" value="Genomic_DNA"/>
</dbReference>
<keyword evidence="3" id="KW-1185">Reference proteome</keyword>
<evidence type="ECO:0000313" key="2">
    <source>
        <dbReference type="EMBL" id="KAJ1090057.1"/>
    </source>
</evidence>
<dbReference type="Proteomes" id="UP001066276">
    <property type="component" value="Chromosome 11"/>
</dbReference>
<feature type="region of interest" description="Disordered" evidence="1">
    <location>
        <begin position="1"/>
        <end position="97"/>
    </location>
</feature>
<evidence type="ECO:0000256" key="1">
    <source>
        <dbReference type="SAM" id="MobiDB-lite"/>
    </source>
</evidence>